<comment type="subcellular location">
    <subcellularLocation>
        <location evidence="1">Cell envelope</location>
    </subcellularLocation>
</comment>
<dbReference type="Proteomes" id="UP001244242">
    <property type="component" value="Unassembled WGS sequence"/>
</dbReference>
<evidence type="ECO:0000313" key="6">
    <source>
        <dbReference type="EMBL" id="MDI5933333.1"/>
    </source>
</evidence>
<organism evidence="6 7">
    <name type="scientific">Halomonas kalidii</name>
    <dbReference type="NCBI Taxonomy" id="3043293"/>
    <lineage>
        <taxon>Bacteria</taxon>
        <taxon>Pseudomonadati</taxon>
        <taxon>Pseudomonadota</taxon>
        <taxon>Gammaproteobacteria</taxon>
        <taxon>Oceanospirillales</taxon>
        <taxon>Halomonadaceae</taxon>
        <taxon>Halomonas</taxon>
    </lineage>
</organism>
<dbReference type="PANTHER" id="PTHR46847:SF1">
    <property type="entry name" value="D-ALLOSE-BINDING PERIPLASMIC PROTEIN-RELATED"/>
    <property type="match status" value="1"/>
</dbReference>
<dbReference type="RefSeq" id="WP_282720843.1">
    <property type="nucleotide sequence ID" value="NZ_JASCQO010000028.1"/>
</dbReference>
<sequence>MKWLTPLKMGVLALGLPLTLTTSTAVAQEENEYRFVMVSHIGSNDPNMKWLTIAMEEFEEKYPNVSLDYVSSNQYSVQELVRLLDQTIASRPDGIAVPIVSRDALEGPIRRAIDEGIPVVAFNIPDSRPKEERIPYMTYVGGDEYLTGYKTGQYAIAKAEAGEVPMPEHVVCAMVAAEHEGLRERCRGIEEAVAEVGATTEYLFTGADPATFRGNLQSYLAANPQSNYILNMGDFTAPWSWQVANDLDMNPDVDQEGMTILAVGIGPIGLSGLKNNHLLVASEQGFWLQGYIPFEWLYWHHELGYEPQSDIITGPIMVDRDNIDKFDPLSKAVFGAGSEDDSAWQ</sequence>
<evidence type="ECO:0000313" key="7">
    <source>
        <dbReference type="Proteomes" id="UP001244242"/>
    </source>
</evidence>
<evidence type="ECO:0000259" key="5">
    <source>
        <dbReference type="Pfam" id="PF13407"/>
    </source>
</evidence>
<comment type="similarity">
    <text evidence="2">Belongs to the bacterial solute-binding protein 2 family.</text>
</comment>
<evidence type="ECO:0000256" key="1">
    <source>
        <dbReference type="ARBA" id="ARBA00004196"/>
    </source>
</evidence>
<protein>
    <submittedName>
        <fullName evidence="6">Substrate-binding domain-containing protein</fullName>
    </submittedName>
</protein>
<reference evidence="6 7" key="1">
    <citation type="submission" date="2023-04" db="EMBL/GenBank/DDBJ databases">
        <title>Halomonas strains isolated from rhizosphere soil.</title>
        <authorList>
            <person name="Xu L."/>
            <person name="Sun J.-Q."/>
        </authorList>
    </citation>
    <scope>NUCLEOTIDE SEQUENCE [LARGE SCALE GENOMIC DNA]</scope>
    <source>
        <strain evidence="6 7">LN1S58</strain>
    </source>
</reference>
<dbReference type="SUPFAM" id="SSF53822">
    <property type="entry name" value="Periplasmic binding protein-like I"/>
    <property type="match status" value="1"/>
</dbReference>
<dbReference type="EMBL" id="JASCQO010000028">
    <property type="protein sequence ID" value="MDI5933333.1"/>
    <property type="molecule type" value="Genomic_DNA"/>
</dbReference>
<evidence type="ECO:0000256" key="2">
    <source>
        <dbReference type="ARBA" id="ARBA00007639"/>
    </source>
</evidence>
<feature type="signal peptide" evidence="4">
    <location>
        <begin position="1"/>
        <end position="27"/>
    </location>
</feature>
<dbReference type="InterPro" id="IPR028082">
    <property type="entry name" value="Peripla_BP_I"/>
</dbReference>
<feature type="domain" description="Periplasmic binding protein" evidence="5">
    <location>
        <begin position="47"/>
        <end position="297"/>
    </location>
</feature>
<name>A0ABT6VK17_9GAMM</name>
<keyword evidence="3 4" id="KW-0732">Signal</keyword>
<comment type="caution">
    <text evidence="6">The sequence shown here is derived from an EMBL/GenBank/DDBJ whole genome shotgun (WGS) entry which is preliminary data.</text>
</comment>
<dbReference type="Pfam" id="PF13407">
    <property type="entry name" value="Peripla_BP_4"/>
    <property type="match status" value="1"/>
</dbReference>
<dbReference type="Gene3D" id="3.40.50.2300">
    <property type="match status" value="2"/>
</dbReference>
<evidence type="ECO:0000256" key="3">
    <source>
        <dbReference type="ARBA" id="ARBA00022729"/>
    </source>
</evidence>
<accession>A0ABT6VK17</accession>
<gene>
    <name evidence="6" type="ORF">QLQ84_05975</name>
</gene>
<evidence type="ECO:0000256" key="4">
    <source>
        <dbReference type="SAM" id="SignalP"/>
    </source>
</evidence>
<proteinExistence type="inferred from homology"/>
<keyword evidence="7" id="KW-1185">Reference proteome</keyword>
<feature type="chain" id="PRO_5046155382" evidence="4">
    <location>
        <begin position="28"/>
        <end position="345"/>
    </location>
</feature>
<dbReference type="PANTHER" id="PTHR46847">
    <property type="entry name" value="D-ALLOSE-BINDING PERIPLASMIC PROTEIN-RELATED"/>
    <property type="match status" value="1"/>
</dbReference>
<dbReference type="InterPro" id="IPR025997">
    <property type="entry name" value="SBP_2_dom"/>
</dbReference>